<dbReference type="InterPro" id="IPR027417">
    <property type="entry name" value="P-loop_NTPase"/>
</dbReference>
<dbReference type="PROSITE" id="PS00211">
    <property type="entry name" value="ABC_TRANSPORTER_1"/>
    <property type="match status" value="1"/>
</dbReference>
<sequence>MEARTTGARRGVEVTLRGLTKRFGQGDGRIVAADDVSLHVPAGQRVAVVGASGSGKSTLLHLIGGMERVDGGTITVGDREVTALGRRELSVYRRSVGFVFQRFHLLPALTVLDNVLAPVLPRRVDFDRTERGRQLLAAVGLLDRAHAVPSQLSGGQQQRVAVARALIGEPRLILADEPTGNLDSATGREVMELVDRLVAEQGLTLLVATHDDGVAAHCDRIIRIRDGRIVDDTTR</sequence>
<dbReference type="GO" id="GO:0098796">
    <property type="term" value="C:membrane protein complex"/>
    <property type="evidence" value="ECO:0007669"/>
    <property type="project" value="UniProtKB-ARBA"/>
</dbReference>
<name>A0A5J5JVS4_9ACTN</name>
<evidence type="ECO:0000313" key="5">
    <source>
        <dbReference type="EMBL" id="KAA9373897.1"/>
    </source>
</evidence>
<dbReference type="Proteomes" id="UP000327011">
    <property type="component" value="Unassembled WGS sequence"/>
</dbReference>
<dbReference type="Pfam" id="PF00005">
    <property type="entry name" value="ABC_tran"/>
    <property type="match status" value="1"/>
</dbReference>
<dbReference type="AlphaFoldDB" id="A0A5J5JVS4"/>
<dbReference type="InterPro" id="IPR003593">
    <property type="entry name" value="AAA+_ATPase"/>
</dbReference>
<dbReference type="GO" id="GO:0005524">
    <property type="term" value="F:ATP binding"/>
    <property type="evidence" value="ECO:0007669"/>
    <property type="project" value="UniProtKB-KW"/>
</dbReference>
<organism evidence="5 6">
    <name type="scientific">Microbispora cellulosiformans</name>
    <dbReference type="NCBI Taxonomy" id="2614688"/>
    <lineage>
        <taxon>Bacteria</taxon>
        <taxon>Bacillati</taxon>
        <taxon>Actinomycetota</taxon>
        <taxon>Actinomycetes</taxon>
        <taxon>Streptosporangiales</taxon>
        <taxon>Streptosporangiaceae</taxon>
        <taxon>Microbispora</taxon>
    </lineage>
</organism>
<accession>A0A5J5JVS4</accession>
<keyword evidence="3 5" id="KW-0067">ATP-binding</keyword>
<dbReference type="EMBL" id="VYTZ01000019">
    <property type="protein sequence ID" value="KAA9373897.1"/>
    <property type="molecule type" value="Genomic_DNA"/>
</dbReference>
<dbReference type="GO" id="GO:0022857">
    <property type="term" value="F:transmembrane transporter activity"/>
    <property type="evidence" value="ECO:0007669"/>
    <property type="project" value="UniProtKB-ARBA"/>
</dbReference>
<gene>
    <name evidence="5" type="ORF">F5972_33560</name>
</gene>
<dbReference type="InterPro" id="IPR003439">
    <property type="entry name" value="ABC_transporter-like_ATP-bd"/>
</dbReference>
<evidence type="ECO:0000256" key="1">
    <source>
        <dbReference type="ARBA" id="ARBA00022448"/>
    </source>
</evidence>
<feature type="domain" description="ABC transporter" evidence="4">
    <location>
        <begin position="14"/>
        <end position="235"/>
    </location>
</feature>
<dbReference type="GO" id="GO:0005886">
    <property type="term" value="C:plasma membrane"/>
    <property type="evidence" value="ECO:0007669"/>
    <property type="project" value="TreeGrafter"/>
</dbReference>
<evidence type="ECO:0000313" key="6">
    <source>
        <dbReference type="Proteomes" id="UP000327011"/>
    </source>
</evidence>
<dbReference type="PROSITE" id="PS50893">
    <property type="entry name" value="ABC_TRANSPORTER_2"/>
    <property type="match status" value="1"/>
</dbReference>
<dbReference type="CDD" id="cd03255">
    <property type="entry name" value="ABC_MJ0796_LolCDE_FtsE"/>
    <property type="match status" value="1"/>
</dbReference>
<protein>
    <submittedName>
        <fullName evidence="5">ABC transporter ATP-binding protein</fullName>
    </submittedName>
</protein>
<dbReference type="Gene3D" id="3.40.50.300">
    <property type="entry name" value="P-loop containing nucleotide triphosphate hydrolases"/>
    <property type="match status" value="1"/>
</dbReference>
<dbReference type="GO" id="GO:0016887">
    <property type="term" value="F:ATP hydrolysis activity"/>
    <property type="evidence" value="ECO:0007669"/>
    <property type="project" value="InterPro"/>
</dbReference>
<proteinExistence type="predicted"/>
<dbReference type="InterPro" id="IPR017911">
    <property type="entry name" value="MacB-like_ATP-bd"/>
</dbReference>
<keyword evidence="2" id="KW-0547">Nucleotide-binding</keyword>
<evidence type="ECO:0000256" key="2">
    <source>
        <dbReference type="ARBA" id="ARBA00022741"/>
    </source>
</evidence>
<evidence type="ECO:0000259" key="4">
    <source>
        <dbReference type="PROSITE" id="PS50893"/>
    </source>
</evidence>
<dbReference type="RefSeq" id="WP_150939628.1">
    <property type="nucleotide sequence ID" value="NZ_VYTZ01000019.1"/>
</dbReference>
<keyword evidence="6" id="KW-1185">Reference proteome</keyword>
<dbReference type="InterPro" id="IPR017871">
    <property type="entry name" value="ABC_transporter-like_CS"/>
</dbReference>
<dbReference type="FunFam" id="3.40.50.300:FF:000032">
    <property type="entry name" value="Export ABC transporter ATP-binding protein"/>
    <property type="match status" value="1"/>
</dbReference>
<dbReference type="PANTHER" id="PTHR24220">
    <property type="entry name" value="IMPORT ATP-BINDING PROTEIN"/>
    <property type="match status" value="1"/>
</dbReference>
<keyword evidence="1" id="KW-0813">Transport</keyword>
<comment type="caution">
    <text evidence="5">The sequence shown here is derived from an EMBL/GenBank/DDBJ whole genome shotgun (WGS) entry which is preliminary data.</text>
</comment>
<evidence type="ECO:0000256" key="3">
    <source>
        <dbReference type="ARBA" id="ARBA00022840"/>
    </source>
</evidence>
<dbReference type="InterPro" id="IPR015854">
    <property type="entry name" value="ABC_transpr_LolD-like"/>
</dbReference>
<reference evidence="5 6" key="1">
    <citation type="submission" date="2019-09" db="EMBL/GenBank/DDBJ databases">
        <title>Screening of Novel Bioactive Compounds from Soil-Associated.</title>
        <authorList>
            <person name="Gong X."/>
        </authorList>
    </citation>
    <scope>NUCLEOTIDE SEQUENCE [LARGE SCALE GENOMIC DNA]</scope>
    <source>
        <strain evidence="5 6">Gxj-6</strain>
    </source>
</reference>
<dbReference type="SUPFAM" id="SSF52540">
    <property type="entry name" value="P-loop containing nucleoside triphosphate hydrolases"/>
    <property type="match status" value="1"/>
</dbReference>
<dbReference type="SMART" id="SM00382">
    <property type="entry name" value="AAA"/>
    <property type="match status" value="1"/>
</dbReference>